<evidence type="ECO:0008006" key="5">
    <source>
        <dbReference type="Google" id="ProtNLM"/>
    </source>
</evidence>
<reference evidence="3 4" key="1">
    <citation type="submission" date="2024-08" db="EMBL/GenBank/DDBJ databases">
        <title>Clostridium lapicellarii sp. nov., and Clostridium renhuaiense sp. nov., two species isolated from the mud in a fermentation cellar used for producing sauce-flavour Chinese liquors.</title>
        <authorList>
            <person name="Yang F."/>
            <person name="Wang H."/>
            <person name="Chen L.Q."/>
            <person name="Zhou N."/>
            <person name="Lu J.J."/>
            <person name="Pu X.X."/>
            <person name="Wan B."/>
            <person name="Wang L."/>
            <person name="Liu S.J."/>
        </authorList>
    </citation>
    <scope>NUCLEOTIDE SEQUENCE [LARGE SCALE GENOMIC DNA]</scope>
    <source>
        <strain evidence="3 4">MT-5</strain>
    </source>
</reference>
<keyword evidence="2" id="KW-0472">Membrane</keyword>
<protein>
    <recommendedName>
        <fullName evidence="5">RDD family protein</fullName>
    </recommendedName>
</protein>
<organism evidence="3 4">
    <name type="scientific">Clostridium moutaii</name>
    <dbReference type="NCBI Taxonomy" id="3240932"/>
    <lineage>
        <taxon>Bacteria</taxon>
        <taxon>Bacillati</taxon>
        <taxon>Bacillota</taxon>
        <taxon>Clostridia</taxon>
        <taxon>Eubacteriales</taxon>
        <taxon>Clostridiaceae</taxon>
        <taxon>Clostridium</taxon>
    </lineage>
</organism>
<feature type="compositionally biased region" description="Basic and acidic residues" evidence="1">
    <location>
        <begin position="71"/>
        <end position="99"/>
    </location>
</feature>
<feature type="transmembrane region" description="Helical" evidence="2">
    <location>
        <begin position="143"/>
        <end position="170"/>
    </location>
</feature>
<dbReference type="RefSeq" id="WP_369702790.1">
    <property type="nucleotide sequence ID" value="NZ_JBGEWD010000001.1"/>
</dbReference>
<comment type="caution">
    <text evidence="3">The sequence shown here is derived from an EMBL/GenBank/DDBJ whole genome shotgun (WGS) entry which is preliminary data.</text>
</comment>
<evidence type="ECO:0000256" key="2">
    <source>
        <dbReference type="SAM" id="Phobius"/>
    </source>
</evidence>
<keyword evidence="4" id="KW-1185">Reference proteome</keyword>
<evidence type="ECO:0000256" key="1">
    <source>
        <dbReference type="SAM" id="MobiDB-lite"/>
    </source>
</evidence>
<dbReference type="Proteomes" id="UP001564657">
    <property type="component" value="Unassembled WGS sequence"/>
</dbReference>
<keyword evidence="2" id="KW-1133">Transmembrane helix</keyword>
<gene>
    <name evidence="3" type="ORF">AB8U03_01655</name>
</gene>
<sequence>MDEKDENKNELSVDEDAKKQFLEELKNKNMEEKKKLEETKRKEKQEKEEQLKKTKEQEKPEESGQEEEEHLENTKIDNIKEESNKSDTVDEKSSDEKTSDNSSGSKKKKSLVPGNLKSSIIDTAVTAAISLACLYLFDLILRLLFGCYIADMKGMFIIVFLIVLILYPVIMKSCKLKKTLGEKFSRTSKGED</sequence>
<dbReference type="EMBL" id="JBGEWD010000001">
    <property type="protein sequence ID" value="MEY7998914.1"/>
    <property type="molecule type" value="Genomic_DNA"/>
</dbReference>
<proteinExistence type="predicted"/>
<feature type="region of interest" description="Disordered" evidence="1">
    <location>
        <begin position="1"/>
        <end position="112"/>
    </location>
</feature>
<evidence type="ECO:0000313" key="4">
    <source>
        <dbReference type="Proteomes" id="UP001564657"/>
    </source>
</evidence>
<keyword evidence="2" id="KW-0812">Transmembrane</keyword>
<feature type="compositionally biased region" description="Basic and acidic residues" evidence="1">
    <location>
        <begin position="1"/>
        <end position="62"/>
    </location>
</feature>
<evidence type="ECO:0000313" key="3">
    <source>
        <dbReference type="EMBL" id="MEY7998914.1"/>
    </source>
</evidence>
<name>A0ABV4BJE7_9CLOT</name>
<accession>A0ABV4BJE7</accession>